<reference evidence="1" key="1">
    <citation type="submission" date="2020-04" db="EMBL/GenBank/DDBJ databases">
        <title>Hybrid Assembly of Korean Phytophthora infestans isolates.</title>
        <authorList>
            <person name="Prokchorchik M."/>
            <person name="Lee Y."/>
            <person name="Seo J."/>
            <person name="Cho J.-H."/>
            <person name="Park Y.-E."/>
            <person name="Jang D.-C."/>
            <person name="Im J.-S."/>
            <person name="Choi J.-G."/>
            <person name="Park H.-J."/>
            <person name="Lee G.-B."/>
            <person name="Lee Y.-G."/>
            <person name="Hong S.-Y."/>
            <person name="Cho K."/>
            <person name="Sohn K.H."/>
        </authorList>
    </citation>
    <scope>NUCLEOTIDE SEQUENCE</scope>
    <source>
        <strain evidence="1">KR_1_A1</strain>
        <strain evidence="2">KR_2_A2</strain>
    </source>
</reference>
<name>A0A833SJB3_PHYIN</name>
<sequence>MDIEFWVYCWKQGPPNAKDYVWSRMDIAKEDRKRSDEAFLRSRLGKSMRVKLWRRAYSDCEDDEAPRDEVDVLQRCIRDVKEELCAAPSSTLLKRALESYSARLEDARAKKPKGSP</sequence>
<proteinExistence type="predicted"/>
<evidence type="ECO:0000313" key="2">
    <source>
        <dbReference type="EMBL" id="KAF4129698.1"/>
    </source>
</evidence>
<dbReference type="AlphaFoldDB" id="A0A833SJB3"/>
<accession>A0A833SJB3</accession>
<comment type="caution">
    <text evidence="1">The sequence shown here is derived from an EMBL/GenBank/DDBJ whole genome shotgun (WGS) entry which is preliminary data.</text>
</comment>
<dbReference type="EMBL" id="WSZM01000458">
    <property type="protein sequence ID" value="KAF4032844.1"/>
    <property type="molecule type" value="Genomic_DNA"/>
</dbReference>
<protein>
    <submittedName>
        <fullName evidence="1">Uncharacterized protein</fullName>
    </submittedName>
</protein>
<gene>
    <name evidence="1" type="ORF">GN244_ATG15250</name>
    <name evidence="2" type="ORF">GN958_ATG21193</name>
</gene>
<evidence type="ECO:0000313" key="1">
    <source>
        <dbReference type="EMBL" id="KAF4032844.1"/>
    </source>
</evidence>
<dbReference type="Proteomes" id="UP000704712">
    <property type="component" value="Unassembled WGS sequence"/>
</dbReference>
<keyword evidence="3" id="KW-1185">Reference proteome</keyword>
<dbReference type="EMBL" id="JAACNO010002937">
    <property type="protein sequence ID" value="KAF4129698.1"/>
    <property type="molecule type" value="Genomic_DNA"/>
</dbReference>
<organism evidence="1 3">
    <name type="scientific">Phytophthora infestans</name>
    <name type="common">Potato late blight agent</name>
    <name type="synonym">Botrytis infestans</name>
    <dbReference type="NCBI Taxonomy" id="4787"/>
    <lineage>
        <taxon>Eukaryota</taxon>
        <taxon>Sar</taxon>
        <taxon>Stramenopiles</taxon>
        <taxon>Oomycota</taxon>
        <taxon>Peronosporomycetes</taxon>
        <taxon>Peronosporales</taxon>
        <taxon>Peronosporaceae</taxon>
        <taxon>Phytophthora</taxon>
    </lineage>
</organism>
<evidence type="ECO:0000313" key="3">
    <source>
        <dbReference type="Proteomes" id="UP000602510"/>
    </source>
</evidence>
<dbReference type="Proteomes" id="UP000602510">
    <property type="component" value="Unassembled WGS sequence"/>
</dbReference>